<dbReference type="PRINTS" id="PR00603">
    <property type="entry name" value="CYTOCHROMEC1"/>
</dbReference>
<dbReference type="InterPro" id="IPR002326">
    <property type="entry name" value="Cyt_c1"/>
</dbReference>
<evidence type="ECO:0000256" key="8">
    <source>
        <dbReference type="ARBA" id="ARBA00022723"/>
    </source>
</evidence>
<comment type="subcellular location">
    <subcellularLocation>
        <location evidence="1">Membrane</location>
    </subcellularLocation>
</comment>
<evidence type="ECO:0000256" key="6">
    <source>
        <dbReference type="ARBA" id="ARBA00022660"/>
    </source>
</evidence>
<feature type="region of interest" description="Disordered" evidence="14">
    <location>
        <begin position="78"/>
        <end position="109"/>
    </location>
</feature>
<feature type="binding site" description="covalent" evidence="13">
    <location>
        <position position="40"/>
    </location>
    <ligand>
        <name>heme c</name>
        <dbReference type="ChEBI" id="CHEBI:61717"/>
    </ligand>
</feature>
<evidence type="ECO:0000256" key="4">
    <source>
        <dbReference type="ARBA" id="ARBA00022448"/>
    </source>
</evidence>
<dbReference type="Gene3D" id="1.10.760.10">
    <property type="entry name" value="Cytochrome c-like domain"/>
    <property type="match status" value="1"/>
</dbReference>
<dbReference type="SUPFAM" id="SSF46626">
    <property type="entry name" value="Cytochrome c"/>
    <property type="match status" value="1"/>
</dbReference>
<feature type="binding site" description="covalent" evidence="13">
    <location>
        <position position="37"/>
    </location>
    <ligand>
        <name>heme c</name>
        <dbReference type="ChEBI" id="CHEBI:61717"/>
    </ligand>
</feature>
<dbReference type="GO" id="GO:0016020">
    <property type="term" value="C:membrane"/>
    <property type="evidence" value="ECO:0007669"/>
    <property type="project" value="UniProtKB-SubCell"/>
</dbReference>
<dbReference type="GO" id="GO:0020037">
    <property type="term" value="F:heme binding"/>
    <property type="evidence" value="ECO:0007669"/>
    <property type="project" value="InterPro"/>
</dbReference>
<dbReference type="GO" id="GO:0009055">
    <property type="term" value="F:electron transfer activity"/>
    <property type="evidence" value="ECO:0007669"/>
    <property type="project" value="InterPro"/>
</dbReference>
<feature type="binding site" description="covalent" evidence="13">
    <location>
        <position position="160"/>
    </location>
    <ligand>
        <name>heme c</name>
        <dbReference type="ChEBI" id="CHEBI:61717"/>
    </ligand>
</feature>
<evidence type="ECO:0000256" key="15">
    <source>
        <dbReference type="SAM" id="Phobius"/>
    </source>
</evidence>
<evidence type="ECO:0000256" key="3">
    <source>
        <dbReference type="ARBA" id="ARBA00016165"/>
    </source>
</evidence>
<dbReference type="GO" id="GO:0046872">
    <property type="term" value="F:metal ion binding"/>
    <property type="evidence" value="ECO:0007669"/>
    <property type="project" value="UniProtKB-KW"/>
</dbReference>
<keyword evidence="6" id="KW-0679">Respiratory chain</keyword>
<dbReference type="PANTHER" id="PTHR10266:SF3">
    <property type="entry name" value="CYTOCHROME C1, HEME PROTEIN, MITOCHONDRIAL"/>
    <property type="match status" value="1"/>
</dbReference>
<evidence type="ECO:0000256" key="9">
    <source>
        <dbReference type="ARBA" id="ARBA00022982"/>
    </source>
</evidence>
<evidence type="ECO:0000313" key="19">
    <source>
        <dbReference type="Proteomes" id="UP000500767"/>
    </source>
</evidence>
<dbReference type="InterPro" id="IPR021157">
    <property type="entry name" value="Cyt_c1_TM_anchor_C"/>
</dbReference>
<dbReference type="AlphaFoldDB" id="A0A6M8HQZ2"/>
<protein>
    <recommendedName>
        <fullName evidence="3">Cytochrome c1</fullName>
    </recommendedName>
</protein>
<evidence type="ECO:0000256" key="16">
    <source>
        <dbReference type="SAM" id="SignalP"/>
    </source>
</evidence>
<dbReference type="RefSeq" id="WP_171835648.1">
    <property type="nucleotide sequence ID" value="NZ_CP053708.1"/>
</dbReference>
<gene>
    <name evidence="18" type="ORF">HN018_12200</name>
</gene>
<dbReference type="PROSITE" id="PS51007">
    <property type="entry name" value="CYTC"/>
    <property type="match status" value="1"/>
</dbReference>
<evidence type="ECO:0000256" key="13">
    <source>
        <dbReference type="PIRSR" id="PIRSR602326-1"/>
    </source>
</evidence>
<reference evidence="18 19" key="1">
    <citation type="journal article" date="2014" name="World J. Microbiol. Biotechnol.">
        <title>Biodiversity and physiological characteristics of Antarctic and Arctic lichens-associated bacteria.</title>
        <authorList>
            <person name="Lee Y.M."/>
            <person name="Kim E.H."/>
            <person name="Lee H.K."/>
            <person name="Hong S.G."/>
        </authorList>
    </citation>
    <scope>NUCLEOTIDE SEQUENCE [LARGE SCALE GENOMIC DNA]</scope>
    <source>
        <strain evidence="18 19">PAMC 26569</strain>
    </source>
</reference>
<evidence type="ECO:0000256" key="5">
    <source>
        <dbReference type="ARBA" id="ARBA00022617"/>
    </source>
</evidence>
<evidence type="ECO:0000313" key="18">
    <source>
        <dbReference type="EMBL" id="QKE90697.1"/>
    </source>
</evidence>
<feature type="signal peptide" evidence="16">
    <location>
        <begin position="1"/>
        <end position="20"/>
    </location>
</feature>
<dbReference type="Pfam" id="PF02167">
    <property type="entry name" value="Cytochrom_C1"/>
    <property type="match status" value="1"/>
</dbReference>
<dbReference type="Gene3D" id="1.20.5.100">
    <property type="entry name" value="Cytochrome c1, transmembrane anchor, C-terminal"/>
    <property type="match status" value="1"/>
</dbReference>
<proteinExistence type="inferred from homology"/>
<name>A0A6M8HQZ2_9PROT</name>
<comment type="similarity">
    <text evidence="2">Belongs to the cytochrome c family.</text>
</comment>
<dbReference type="SUPFAM" id="SSF81496">
    <property type="entry name" value="Cytochrome c1 subunit of cytochrome bc1 complex (Ubiquinol-cytochrome c reductase), transmembrane anchor"/>
    <property type="match status" value="1"/>
</dbReference>
<dbReference type="Proteomes" id="UP000500767">
    <property type="component" value="Chromosome"/>
</dbReference>
<evidence type="ECO:0000256" key="12">
    <source>
        <dbReference type="ARBA" id="ARBA00023136"/>
    </source>
</evidence>
<feature type="domain" description="Cytochrome c" evidence="17">
    <location>
        <begin position="24"/>
        <end position="159"/>
    </location>
</feature>
<feature type="chain" id="PRO_5026954538" description="Cytochrome c1" evidence="16">
    <location>
        <begin position="21"/>
        <end position="231"/>
    </location>
</feature>
<keyword evidence="19" id="KW-1185">Reference proteome</keyword>
<dbReference type="InterPro" id="IPR009056">
    <property type="entry name" value="Cyt_c-like_dom"/>
</dbReference>
<dbReference type="PANTHER" id="PTHR10266">
    <property type="entry name" value="CYTOCHROME C1"/>
    <property type="match status" value="1"/>
</dbReference>
<keyword evidence="11 13" id="KW-0408">Iron</keyword>
<keyword evidence="12 15" id="KW-0472">Membrane</keyword>
<evidence type="ECO:0000256" key="11">
    <source>
        <dbReference type="ARBA" id="ARBA00023004"/>
    </source>
</evidence>
<dbReference type="InterPro" id="IPR036909">
    <property type="entry name" value="Cyt_c-like_dom_sf"/>
</dbReference>
<keyword evidence="8 13" id="KW-0479">Metal-binding</keyword>
<comment type="cofactor">
    <cofactor evidence="13">
        <name>heme c</name>
        <dbReference type="ChEBI" id="CHEBI:61717"/>
    </cofactor>
    <text evidence="13">Binds 1 heme c group covalently per subunit.</text>
</comment>
<evidence type="ECO:0000256" key="10">
    <source>
        <dbReference type="ARBA" id="ARBA00022989"/>
    </source>
</evidence>
<keyword evidence="9" id="KW-0249">Electron transport</keyword>
<sequence>MRRLFLPLAVAIAAPLVARATDLASAQRGYAVYAQVCSACHSMKQVTYTDLAGLGLDHEQIATLAAAHTRLDGVDAEGQPVRRAGRPDDHLPSPFPNDAAARTANNGALPPDMSRLALTLPGHERYIESLLTGYRPPPAGLALSPGSYYNIAAPLQQIAMPPPLHAGQVAFTNGIKATVPQMAHDVATFLGWAAQPHLDQRRRVGASVVLYVALLIGLLFFLKRRIWSNVG</sequence>
<keyword evidence="7 15" id="KW-0812">Transmembrane</keyword>
<evidence type="ECO:0000256" key="2">
    <source>
        <dbReference type="ARBA" id="ARBA00006488"/>
    </source>
</evidence>
<evidence type="ECO:0000256" key="7">
    <source>
        <dbReference type="ARBA" id="ARBA00022692"/>
    </source>
</evidence>
<keyword evidence="10 15" id="KW-1133">Transmembrane helix</keyword>
<evidence type="ECO:0000259" key="17">
    <source>
        <dbReference type="PROSITE" id="PS51007"/>
    </source>
</evidence>
<evidence type="ECO:0000256" key="14">
    <source>
        <dbReference type="SAM" id="MobiDB-lite"/>
    </source>
</evidence>
<keyword evidence="4" id="KW-0813">Transport</keyword>
<feature type="transmembrane region" description="Helical" evidence="15">
    <location>
        <begin position="204"/>
        <end position="222"/>
    </location>
</feature>
<accession>A0A6M8HQZ2</accession>
<feature type="binding site" description="covalent" evidence="13">
    <location>
        <position position="41"/>
    </location>
    <ligand>
        <name>heme c</name>
        <dbReference type="ChEBI" id="CHEBI:61717"/>
    </ligand>
</feature>
<keyword evidence="5 13" id="KW-0349">Heme</keyword>
<dbReference type="EMBL" id="CP053708">
    <property type="protein sequence ID" value="QKE90697.1"/>
    <property type="molecule type" value="Genomic_DNA"/>
</dbReference>
<keyword evidence="16" id="KW-0732">Signal</keyword>
<dbReference type="KEGG" id="lck:HN018_12200"/>
<evidence type="ECO:0000256" key="1">
    <source>
        <dbReference type="ARBA" id="ARBA00004370"/>
    </source>
</evidence>
<organism evidence="18 19">
    <name type="scientific">Lichenicola cladoniae</name>
    <dbReference type="NCBI Taxonomy" id="1484109"/>
    <lineage>
        <taxon>Bacteria</taxon>
        <taxon>Pseudomonadati</taxon>
        <taxon>Pseudomonadota</taxon>
        <taxon>Alphaproteobacteria</taxon>
        <taxon>Acetobacterales</taxon>
        <taxon>Acetobacteraceae</taxon>
        <taxon>Lichenicola</taxon>
    </lineage>
</organism>